<proteinExistence type="predicted"/>
<organism evidence="2 3">
    <name type="scientific">Streptomyces spirodelae</name>
    <dbReference type="NCBI Taxonomy" id="2812904"/>
    <lineage>
        <taxon>Bacteria</taxon>
        <taxon>Bacillati</taxon>
        <taxon>Actinomycetota</taxon>
        <taxon>Actinomycetes</taxon>
        <taxon>Kitasatosporales</taxon>
        <taxon>Streptomycetaceae</taxon>
        <taxon>Streptomyces</taxon>
    </lineage>
</organism>
<feature type="transmembrane region" description="Helical" evidence="1">
    <location>
        <begin position="32"/>
        <end position="48"/>
    </location>
</feature>
<accession>A0ABS3WL86</accession>
<dbReference type="RefSeq" id="WP_209262714.1">
    <property type="nucleotide sequence ID" value="NZ_JAFFZN010000001.1"/>
</dbReference>
<evidence type="ECO:0000313" key="3">
    <source>
        <dbReference type="Proteomes" id="UP001518976"/>
    </source>
</evidence>
<evidence type="ECO:0000256" key="1">
    <source>
        <dbReference type="SAM" id="Phobius"/>
    </source>
</evidence>
<keyword evidence="1" id="KW-1133">Transmembrane helix</keyword>
<reference evidence="2 3" key="1">
    <citation type="submission" date="2021-02" db="EMBL/GenBank/DDBJ databases">
        <title>Streptomyces spirodelae sp. nov., isolated from duckweed.</title>
        <authorList>
            <person name="Saimee Y."/>
            <person name="Duangmal K."/>
        </authorList>
    </citation>
    <scope>NUCLEOTIDE SEQUENCE [LARGE SCALE GENOMIC DNA]</scope>
    <source>
        <strain evidence="2 3">DW4-2</strain>
    </source>
</reference>
<evidence type="ECO:0008006" key="4">
    <source>
        <dbReference type="Google" id="ProtNLM"/>
    </source>
</evidence>
<feature type="transmembrane region" description="Helical" evidence="1">
    <location>
        <begin position="95"/>
        <end position="119"/>
    </location>
</feature>
<comment type="caution">
    <text evidence="2">The sequence shown here is derived from an EMBL/GenBank/DDBJ whole genome shotgun (WGS) entry which is preliminary data.</text>
</comment>
<feature type="transmembrane region" description="Helical" evidence="1">
    <location>
        <begin position="125"/>
        <end position="145"/>
    </location>
</feature>
<protein>
    <recommendedName>
        <fullName evidence="4">Transmembrane protein</fullName>
    </recommendedName>
</protein>
<gene>
    <name evidence="2" type="ORF">JW592_00025</name>
</gene>
<keyword evidence="3" id="KW-1185">Reference proteome</keyword>
<sequence>MEESAAEQAGDALGLVDHAQRQVAAEVGLPRGYWWAMAAGWLVLSLIAQAGPAWLAAVATLGFGMGHSAFAARLLSGRRRTSGLQVSAAVAGRRIPLIVVGMLLGLAGITVLAALALNADGADHPAIWAALLTAAITGFGGPEILRVLRRWTRA</sequence>
<dbReference type="EMBL" id="JAFFZN010000001">
    <property type="protein sequence ID" value="MBO8183880.1"/>
    <property type="molecule type" value="Genomic_DNA"/>
</dbReference>
<evidence type="ECO:0000313" key="2">
    <source>
        <dbReference type="EMBL" id="MBO8183880.1"/>
    </source>
</evidence>
<name>A0ABS3WL86_9ACTN</name>
<keyword evidence="1" id="KW-0812">Transmembrane</keyword>
<keyword evidence="1" id="KW-0472">Membrane</keyword>
<feature type="transmembrane region" description="Helical" evidence="1">
    <location>
        <begin position="54"/>
        <end position="75"/>
    </location>
</feature>
<dbReference type="Proteomes" id="UP001518976">
    <property type="component" value="Unassembled WGS sequence"/>
</dbReference>